<organism evidence="2 3">
    <name type="scientific">Kordia antarctica</name>
    <dbReference type="NCBI Taxonomy" id="1218801"/>
    <lineage>
        <taxon>Bacteria</taxon>
        <taxon>Pseudomonadati</taxon>
        <taxon>Bacteroidota</taxon>
        <taxon>Flavobacteriia</taxon>
        <taxon>Flavobacteriales</taxon>
        <taxon>Flavobacteriaceae</taxon>
        <taxon>Kordia</taxon>
    </lineage>
</organism>
<gene>
    <name evidence="2" type="ORF">IMCC3317_32010</name>
</gene>
<protein>
    <submittedName>
        <fullName evidence="2">Uncharacterized protein</fullName>
    </submittedName>
</protein>
<dbReference type="KEGG" id="kan:IMCC3317_32010"/>
<accession>A0A7L4ZM68</accession>
<reference evidence="2 3" key="1">
    <citation type="journal article" date="2013" name="Int. J. Syst. Evol. Microbiol.">
        <title>Kordia antarctica sp. nov., isolated from Antarctic seawater.</title>
        <authorList>
            <person name="Baek K."/>
            <person name="Choi A."/>
            <person name="Kang I."/>
            <person name="Lee K."/>
            <person name="Cho J.C."/>
        </authorList>
    </citation>
    <scope>NUCLEOTIDE SEQUENCE [LARGE SCALE GENOMIC DNA]</scope>
    <source>
        <strain evidence="2 3">IMCC3317</strain>
    </source>
</reference>
<feature type="region of interest" description="Disordered" evidence="1">
    <location>
        <begin position="212"/>
        <end position="241"/>
    </location>
</feature>
<sequence>MVKFVKTTNRHKKLTIFVFRFSNNIDSQKLMKKIIVSLLVIITFFACKKEQEATRSAETQSQEEYFAKNKLTIPKKAQLKELTPTQKKLVQDWLEFTAIHENIKLINASTRFAIAEDLGQLAANIDTLGFKKFPKELDVMQIRSRLLVLKTKALKLQDDATDDNVPNDFLEKEIAEMNKVFNAVCYQIEQTSELNILPEEILGNSLKKKDSTKVKIEEKKEQKPKMKLPKKPFKQIEPENN</sequence>
<name>A0A7L4ZM68_9FLAO</name>
<dbReference type="Proteomes" id="UP000464657">
    <property type="component" value="Chromosome"/>
</dbReference>
<proteinExistence type="predicted"/>
<evidence type="ECO:0000256" key="1">
    <source>
        <dbReference type="SAM" id="MobiDB-lite"/>
    </source>
</evidence>
<evidence type="ECO:0000313" key="3">
    <source>
        <dbReference type="Proteomes" id="UP000464657"/>
    </source>
</evidence>
<dbReference type="AlphaFoldDB" id="A0A7L4ZM68"/>
<dbReference type="EMBL" id="CP019288">
    <property type="protein sequence ID" value="QHI37818.1"/>
    <property type="molecule type" value="Genomic_DNA"/>
</dbReference>
<evidence type="ECO:0000313" key="2">
    <source>
        <dbReference type="EMBL" id="QHI37818.1"/>
    </source>
</evidence>
<keyword evidence="3" id="KW-1185">Reference proteome</keyword>
<feature type="compositionally biased region" description="Basic and acidic residues" evidence="1">
    <location>
        <begin position="212"/>
        <end position="224"/>
    </location>
</feature>